<name>A0AAN5BTC8_ASPOZ</name>
<protein>
    <submittedName>
        <fullName evidence="1">Unnamed protein product</fullName>
    </submittedName>
</protein>
<comment type="caution">
    <text evidence="1">The sequence shown here is derived from an EMBL/GenBank/DDBJ whole genome shotgun (WGS) entry which is preliminary data.</text>
</comment>
<dbReference type="AlphaFoldDB" id="A0AAN5BTC8"/>
<sequence>MPIESQCLELLSIDGSAKLNKENSQSGPPLFSLGHVASNNSSDEMGNMSEIANTSSVTSLNSENLVSAVPFFPAPVIVHQ</sequence>
<gene>
    <name evidence="1" type="ORF">Aory04_000134800</name>
</gene>
<evidence type="ECO:0000313" key="2">
    <source>
        <dbReference type="Proteomes" id="UP001165205"/>
    </source>
</evidence>
<dbReference type="Proteomes" id="UP001165205">
    <property type="component" value="Unassembled WGS sequence"/>
</dbReference>
<proteinExistence type="predicted"/>
<organism evidence="1 2">
    <name type="scientific">Aspergillus oryzae</name>
    <name type="common">Yellow koji mold</name>
    <dbReference type="NCBI Taxonomy" id="5062"/>
    <lineage>
        <taxon>Eukaryota</taxon>
        <taxon>Fungi</taxon>
        <taxon>Dikarya</taxon>
        <taxon>Ascomycota</taxon>
        <taxon>Pezizomycotina</taxon>
        <taxon>Eurotiomycetes</taxon>
        <taxon>Eurotiomycetidae</taxon>
        <taxon>Eurotiales</taxon>
        <taxon>Aspergillaceae</taxon>
        <taxon>Aspergillus</taxon>
        <taxon>Aspergillus subgen. Circumdati</taxon>
    </lineage>
</organism>
<dbReference type="EMBL" id="BSYA01000008">
    <property type="protein sequence ID" value="GMG24027.1"/>
    <property type="molecule type" value="Genomic_DNA"/>
</dbReference>
<accession>A0AAN5BTC8</accession>
<evidence type="ECO:0000313" key="1">
    <source>
        <dbReference type="EMBL" id="GMG24027.1"/>
    </source>
</evidence>
<reference evidence="1" key="1">
    <citation type="submission" date="2023-04" db="EMBL/GenBank/DDBJ databases">
        <title>Aspergillus oryzae NBRC 4228.</title>
        <authorList>
            <person name="Ichikawa N."/>
            <person name="Sato H."/>
            <person name="Tonouchi N."/>
        </authorList>
    </citation>
    <scope>NUCLEOTIDE SEQUENCE</scope>
    <source>
        <strain evidence="1">NBRC 4228</strain>
    </source>
</reference>